<comment type="caution">
    <text evidence="2">The sequence shown here is derived from an EMBL/GenBank/DDBJ whole genome shotgun (WGS) entry which is preliminary data.</text>
</comment>
<dbReference type="STRING" id="574375.AZF08_14920"/>
<protein>
    <recommendedName>
        <fullName evidence="4">Hydrolase</fullName>
    </recommendedName>
</protein>
<feature type="chain" id="PRO_5001690910" description="Hydrolase" evidence="1">
    <location>
        <begin position="29"/>
        <end position="355"/>
    </location>
</feature>
<dbReference type="SUPFAM" id="SSF51445">
    <property type="entry name" value="(Trans)glycosidases"/>
    <property type="match status" value="1"/>
</dbReference>
<dbReference type="InterPro" id="IPR002481">
    <property type="entry name" value="FUR"/>
</dbReference>
<evidence type="ECO:0000256" key="1">
    <source>
        <dbReference type="SAM" id="SignalP"/>
    </source>
</evidence>
<dbReference type="PANTHER" id="PTHR33202">
    <property type="entry name" value="ZINC UPTAKE REGULATION PROTEIN"/>
    <property type="match status" value="1"/>
</dbReference>
<organism evidence="2 3">
    <name type="scientific">Bacillus gaemokensis</name>
    <dbReference type="NCBI Taxonomy" id="574375"/>
    <lineage>
        <taxon>Bacteria</taxon>
        <taxon>Bacillati</taxon>
        <taxon>Bacillota</taxon>
        <taxon>Bacilli</taxon>
        <taxon>Bacillales</taxon>
        <taxon>Bacillaceae</taxon>
        <taxon>Bacillus</taxon>
        <taxon>Bacillus cereus group</taxon>
    </lineage>
</organism>
<dbReference type="EMBL" id="JOTM01000018">
    <property type="protein sequence ID" value="KEK23251.1"/>
    <property type="molecule type" value="Genomic_DNA"/>
</dbReference>
<sequence length="355" mass="41469">MKKSKRLLSSLGVFIMLFSFCFQGSVQADVSSVQPGKIKAGNVTVWEVQNIAKVLEDVKRLDLNTVNVPIQVDIPHVNATSMVINQNQKKQAILLIRELIKRNIQVIVEPFPFIQQGNVGETEWNPSDINDFFWNWKTVVLQDIFETITSKYKVYGLKIASNFVNMEYAEGYWDDTIDYVRKQYKGNVLYQMNWWLTANWDPSYEAKFIEKINRPYLKKVDIVSIDSWFEVSDKKNPTYEEIKKSLYATTVYNRGQNVIQQLEQLHQTTGKPIYFGGFNIPAREFGLQNPWNPDVSKVFSTEVQYNGWRVFRDVLEPKSYFKGFSIWFIGSADENHAYQIHSKEAETVIKDWYKK</sequence>
<name>A0A073K9M8_9BACI</name>
<dbReference type="OrthoDB" id="9773531at2"/>
<dbReference type="PANTHER" id="PTHR33202:SF2">
    <property type="entry name" value="FERRIC UPTAKE REGULATION PROTEIN"/>
    <property type="match status" value="1"/>
</dbReference>
<dbReference type="Proteomes" id="UP000027778">
    <property type="component" value="Unassembled WGS sequence"/>
</dbReference>
<dbReference type="GO" id="GO:0045892">
    <property type="term" value="P:negative regulation of DNA-templated transcription"/>
    <property type="evidence" value="ECO:0007669"/>
    <property type="project" value="TreeGrafter"/>
</dbReference>
<proteinExistence type="predicted"/>
<feature type="signal peptide" evidence="1">
    <location>
        <begin position="1"/>
        <end position="28"/>
    </location>
</feature>
<dbReference type="GO" id="GO:0000976">
    <property type="term" value="F:transcription cis-regulatory region binding"/>
    <property type="evidence" value="ECO:0007669"/>
    <property type="project" value="TreeGrafter"/>
</dbReference>
<reference evidence="2 3" key="1">
    <citation type="submission" date="2014-06" db="EMBL/GenBank/DDBJ databases">
        <title>Draft genome sequence of Bacillus gaemokensis JCM 15801 (MCCC 1A00707).</title>
        <authorList>
            <person name="Lai Q."/>
            <person name="Liu Y."/>
            <person name="Shao Z."/>
        </authorList>
    </citation>
    <scope>NUCLEOTIDE SEQUENCE [LARGE SCALE GENOMIC DNA]</scope>
    <source>
        <strain evidence="2 3">JCM 15801</strain>
    </source>
</reference>
<evidence type="ECO:0008006" key="4">
    <source>
        <dbReference type="Google" id="ProtNLM"/>
    </source>
</evidence>
<evidence type="ECO:0000313" key="3">
    <source>
        <dbReference type="Proteomes" id="UP000027778"/>
    </source>
</evidence>
<evidence type="ECO:0000313" key="2">
    <source>
        <dbReference type="EMBL" id="KEK23251.1"/>
    </source>
</evidence>
<accession>A0A073K9M8</accession>
<dbReference type="GO" id="GO:1900376">
    <property type="term" value="P:regulation of secondary metabolite biosynthetic process"/>
    <property type="evidence" value="ECO:0007669"/>
    <property type="project" value="TreeGrafter"/>
</dbReference>
<gene>
    <name evidence="2" type="ORF">BAGA_09990</name>
</gene>
<dbReference type="InterPro" id="IPR055151">
    <property type="entry name" value="GH113"/>
</dbReference>
<dbReference type="GO" id="GO:0005829">
    <property type="term" value="C:cytosol"/>
    <property type="evidence" value="ECO:0007669"/>
    <property type="project" value="TreeGrafter"/>
</dbReference>
<keyword evidence="3" id="KW-1185">Reference proteome</keyword>
<dbReference type="Pfam" id="PF22612">
    <property type="entry name" value="GH113"/>
    <property type="match status" value="1"/>
</dbReference>
<dbReference type="GO" id="GO:0003700">
    <property type="term" value="F:DNA-binding transcription factor activity"/>
    <property type="evidence" value="ECO:0007669"/>
    <property type="project" value="InterPro"/>
</dbReference>
<dbReference type="eggNOG" id="COG2730">
    <property type="taxonomic scope" value="Bacteria"/>
</dbReference>
<dbReference type="InterPro" id="IPR017853">
    <property type="entry name" value="GH"/>
</dbReference>
<dbReference type="Gene3D" id="3.20.20.80">
    <property type="entry name" value="Glycosidases"/>
    <property type="match status" value="1"/>
</dbReference>
<dbReference type="AlphaFoldDB" id="A0A073K9M8"/>
<keyword evidence="1" id="KW-0732">Signal</keyword>
<dbReference type="RefSeq" id="WP_033675843.1">
    <property type="nucleotide sequence ID" value="NZ_JOTM01000018.1"/>
</dbReference>
<dbReference type="GO" id="GO:0008270">
    <property type="term" value="F:zinc ion binding"/>
    <property type="evidence" value="ECO:0007669"/>
    <property type="project" value="TreeGrafter"/>
</dbReference>